<accession>A0A4C1U4K1</accession>
<reference evidence="2 3" key="1">
    <citation type="journal article" date="2019" name="Commun. Biol.">
        <title>The bagworm genome reveals a unique fibroin gene that provides high tensile strength.</title>
        <authorList>
            <person name="Kono N."/>
            <person name="Nakamura H."/>
            <person name="Ohtoshi R."/>
            <person name="Tomita M."/>
            <person name="Numata K."/>
            <person name="Arakawa K."/>
        </authorList>
    </citation>
    <scope>NUCLEOTIDE SEQUENCE [LARGE SCALE GENOMIC DNA]</scope>
</reference>
<evidence type="ECO:0000256" key="1">
    <source>
        <dbReference type="SAM" id="MobiDB-lite"/>
    </source>
</evidence>
<dbReference type="AlphaFoldDB" id="A0A4C1U4K1"/>
<sequence>MLGASGRRAGSRPGRGRERWRRELRVGPPGLVGRRRRGRGRGPHVVEARPRRIARRQRDADDWVRLKTPAWRTSCINRSFSCRTANKQKTHQSVTMTAQRMRGWRGVVRLRRALGR</sequence>
<comment type="caution">
    <text evidence="2">The sequence shown here is derived from an EMBL/GenBank/DDBJ whole genome shotgun (WGS) entry which is preliminary data.</text>
</comment>
<organism evidence="2 3">
    <name type="scientific">Eumeta variegata</name>
    <name type="common">Bagworm moth</name>
    <name type="synonym">Eumeta japonica</name>
    <dbReference type="NCBI Taxonomy" id="151549"/>
    <lineage>
        <taxon>Eukaryota</taxon>
        <taxon>Metazoa</taxon>
        <taxon>Ecdysozoa</taxon>
        <taxon>Arthropoda</taxon>
        <taxon>Hexapoda</taxon>
        <taxon>Insecta</taxon>
        <taxon>Pterygota</taxon>
        <taxon>Neoptera</taxon>
        <taxon>Endopterygota</taxon>
        <taxon>Lepidoptera</taxon>
        <taxon>Glossata</taxon>
        <taxon>Ditrysia</taxon>
        <taxon>Tineoidea</taxon>
        <taxon>Psychidae</taxon>
        <taxon>Oiketicinae</taxon>
        <taxon>Eumeta</taxon>
    </lineage>
</organism>
<feature type="region of interest" description="Disordered" evidence="1">
    <location>
        <begin position="1"/>
        <end position="47"/>
    </location>
</feature>
<keyword evidence="3" id="KW-1185">Reference proteome</keyword>
<gene>
    <name evidence="2" type="ORF">EVAR_11709_1</name>
</gene>
<dbReference type="OrthoDB" id="7481108at2759"/>
<dbReference type="Proteomes" id="UP000299102">
    <property type="component" value="Unassembled WGS sequence"/>
</dbReference>
<dbReference type="EMBL" id="BGZK01000127">
    <property type="protein sequence ID" value="GBP21313.1"/>
    <property type="molecule type" value="Genomic_DNA"/>
</dbReference>
<feature type="compositionally biased region" description="Basic residues" evidence="1">
    <location>
        <begin position="33"/>
        <end position="42"/>
    </location>
</feature>
<feature type="compositionally biased region" description="Low complexity" evidence="1">
    <location>
        <begin position="1"/>
        <end position="12"/>
    </location>
</feature>
<protein>
    <submittedName>
        <fullName evidence="2">Uncharacterized protein</fullName>
    </submittedName>
</protein>
<feature type="compositionally biased region" description="Basic and acidic residues" evidence="1">
    <location>
        <begin position="15"/>
        <end position="25"/>
    </location>
</feature>
<evidence type="ECO:0000313" key="2">
    <source>
        <dbReference type="EMBL" id="GBP21313.1"/>
    </source>
</evidence>
<name>A0A4C1U4K1_EUMVA</name>
<proteinExistence type="predicted"/>
<evidence type="ECO:0000313" key="3">
    <source>
        <dbReference type="Proteomes" id="UP000299102"/>
    </source>
</evidence>